<name>A0A4U9F6U6_GIBZA</name>
<dbReference type="Proteomes" id="UP000746612">
    <property type="component" value="Unassembled WGS sequence"/>
</dbReference>
<dbReference type="Gene3D" id="3.30.420.10">
    <property type="entry name" value="Ribonuclease H-like superfamily/Ribonuclease H"/>
    <property type="match status" value="1"/>
</dbReference>
<dbReference type="InterPro" id="IPR036397">
    <property type="entry name" value="RNaseH_sf"/>
</dbReference>
<evidence type="ECO:0008006" key="5">
    <source>
        <dbReference type="Google" id="ProtNLM"/>
    </source>
</evidence>
<sequence length="122" mass="13911">MHNGIFTRRPLDAKTIQYCVNDVLYLPALYSAYAKRTDGQWMKKVMDESERRVVDACGPSYEPQSKARKLGPWGAGSGSGSGKRPLTLEEALDKWEDQQVDEMERELLGRGDMDNASYWNNY</sequence>
<evidence type="ECO:0000313" key="3">
    <source>
        <dbReference type="EMBL" id="VIO61346.1"/>
    </source>
</evidence>
<evidence type="ECO:0000313" key="2">
    <source>
        <dbReference type="EMBL" id="CAG1988028.1"/>
    </source>
</evidence>
<gene>
    <name evidence="3" type="ORF">FUG_LOCUS431478</name>
    <name evidence="2" type="ORF">MDCFG202_LOCUS300951</name>
</gene>
<dbReference type="EMBL" id="CAJPIJ010000143">
    <property type="protein sequence ID" value="CAG1988028.1"/>
    <property type="molecule type" value="Genomic_DNA"/>
</dbReference>
<organism evidence="2 4">
    <name type="scientific">Gibberella zeae</name>
    <name type="common">Wheat head blight fungus</name>
    <name type="synonym">Fusarium graminearum</name>
    <dbReference type="NCBI Taxonomy" id="5518"/>
    <lineage>
        <taxon>Eukaryota</taxon>
        <taxon>Fungi</taxon>
        <taxon>Dikarya</taxon>
        <taxon>Ascomycota</taxon>
        <taxon>Pezizomycotina</taxon>
        <taxon>Sordariomycetes</taxon>
        <taxon>Hypocreomycetidae</taxon>
        <taxon>Hypocreales</taxon>
        <taxon>Nectriaceae</taxon>
        <taxon>Fusarium</taxon>
    </lineage>
</organism>
<dbReference type="EMBL" id="CAAKMV010000152">
    <property type="protein sequence ID" value="VIO61346.1"/>
    <property type="molecule type" value="Genomic_DNA"/>
</dbReference>
<dbReference type="AlphaFoldDB" id="A0A4U9F6U6"/>
<dbReference type="GO" id="GO:0003676">
    <property type="term" value="F:nucleic acid binding"/>
    <property type="evidence" value="ECO:0007669"/>
    <property type="project" value="InterPro"/>
</dbReference>
<protein>
    <recommendedName>
        <fullName evidence="5">3'-5' exonuclease domain-containing protein</fullName>
    </recommendedName>
</protein>
<proteinExistence type="predicted"/>
<accession>A0A4U9F6U6</accession>
<feature type="region of interest" description="Disordered" evidence="1">
    <location>
        <begin position="56"/>
        <end position="86"/>
    </location>
</feature>
<evidence type="ECO:0000313" key="4">
    <source>
        <dbReference type="Proteomes" id="UP000746612"/>
    </source>
</evidence>
<reference evidence="2" key="2">
    <citation type="submission" date="2021-03" db="EMBL/GenBank/DDBJ databases">
        <authorList>
            <person name="Alouane T."/>
            <person name="Langin T."/>
            <person name="Bonhomme L."/>
        </authorList>
    </citation>
    <scope>NUCLEOTIDE SEQUENCE</scope>
    <source>
        <strain evidence="2">MDC_Fg202</strain>
    </source>
</reference>
<reference evidence="3" key="1">
    <citation type="submission" date="2019-04" db="EMBL/GenBank/DDBJ databases">
        <authorList>
            <person name="Melise S."/>
            <person name="Noan J."/>
            <person name="Okalmin O."/>
        </authorList>
    </citation>
    <scope>NUCLEOTIDE SEQUENCE</scope>
    <source>
        <strain evidence="3">FN9</strain>
    </source>
</reference>
<dbReference type="PANTHER" id="PTHR43040:SF1">
    <property type="entry name" value="RIBONUCLEASE D"/>
    <property type="match status" value="1"/>
</dbReference>
<evidence type="ECO:0000256" key="1">
    <source>
        <dbReference type="SAM" id="MobiDB-lite"/>
    </source>
</evidence>
<dbReference type="PANTHER" id="PTHR43040">
    <property type="entry name" value="RIBONUCLEASE D"/>
    <property type="match status" value="1"/>
</dbReference>